<gene>
    <name evidence="2" type="ORF">LSALG_LOCUS9558</name>
</gene>
<dbReference type="Proteomes" id="UP001177003">
    <property type="component" value="Chromosome 1"/>
</dbReference>
<feature type="chain" id="PRO_5041248794" description="AP-5 complex subunit beta-1" evidence="1">
    <location>
        <begin position="21"/>
        <end position="284"/>
    </location>
</feature>
<proteinExistence type="predicted"/>
<feature type="signal peptide" evidence="1">
    <location>
        <begin position="1"/>
        <end position="20"/>
    </location>
</feature>
<protein>
    <recommendedName>
        <fullName evidence="4">AP-5 complex subunit beta-1</fullName>
    </recommendedName>
</protein>
<evidence type="ECO:0000256" key="1">
    <source>
        <dbReference type="SAM" id="SignalP"/>
    </source>
</evidence>
<accession>A0AA35YD97</accession>
<sequence>MLTFLWMLLTKLCKFLHKKAFSTMEAATHKLIHPTVDALLSMLATVKYFNNEQFEADEHDKYLKNINVPSQFMRNLIDDNSSSELLEGTQIEDLYDLLEIKLVDFQWGSNGPLLEIIMGSLLFHGIITANVMEGSVDSELQVNYNNIHKVLWEPFLEPWKFQVSLRREQGKSALQNSPVMTDVHLESTMNLNINVTESLIEVILTNAKTIPFEVRFDIPFGVSPKILDPVYQGHEFPLPLHFAESGRIRWRPLGNTYLWSEAYSISNILSNERSRNEIITNNNR</sequence>
<dbReference type="GO" id="GO:0045053">
    <property type="term" value="P:protein retention in Golgi apparatus"/>
    <property type="evidence" value="ECO:0007669"/>
    <property type="project" value="TreeGrafter"/>
</dbReference>
<reference evidence="2" key="1">
    <citation type="submission" date="2023-04" db="EMBL/GenBank/DDBJ databases">
        <authorList>
            <person name="Vijverberg K."/>
            <person name="Xiong W."/>
            <person name="Schranz E."/>
        </authorList>
    </citation>
    <scope>NUCLEOTIDE SEQUENCE</scope>
</reference>
<evidence type="ECO:0000313" key="3">
    <source>
        <dbReference type="Proteomes" id="UP001177003"/>
    </source>
</evidence>
<dbReference type="PANTHER" id="PTHR16166:SF143">
    <property type="entry name" value="PROTEIN SORTING-ASSOCIATED PROTEIN, PUTATIVE (DUF1162)-RELATED"/>
    <property type="match status" value="1"/>
</dbReference>
<dbReference type="PANTHER" id="PTHR16166">
    <property type="entry name" value="VACUOLAR PROTEIN SORTING-ASSOCIATED PROTEIN VPS13"/>
    <property type="match status" value="1"/>
</dbReference>
<evidence type="ECO:0008006" key="4">
    <source>
        <dbReference type="Google" id="ProtNLM"/>
    </source>
</evidence>
<dbReference type="AlphaFoldDB" id="A0AA35YD97"/>
<organism evidence="2 3">
    <name type="scientific">Lactuca saligna</name>
    <name type="common">Willowleaf lettuce</name>
    <dbReference type="NCBI Taxonomy" id="75948"/>
    <lineage>
        <taxon>Eukaryota</taxon>
        <taxon>Viridiplantae</taxon>
        <taxon>Streptophyta</taxon>
        <taxon>Embryophyta</taxon>
        <taxon>Tracheophyta</taxon>
        <taxon>Spermatophyta</taxon>
        <taxon>Magnoliopsida</taxon>
        <taxon>eudicotyledons</taxon>
        <taxon>Gunneridae</taxon>
        <taxon>Pentapetalae</taxon>
        <taxon>asterids</taxon>
        <taxon>campanulids</taxon>
        <taxon>Asterales</taxon>
        <taxon>Asteraceae</taxon>
        <taxon>Cichorioideae</taxon>
        <taxon>Cichorieae</taxon>
        <taxon>Lactucinae</taxon>
        <taxon>Lactuca</taxon>
    </lineage>
</organism>
<dbReference type="GO" id="GO:0006623">
    <property type="term" value="P:protein targeting to vacuole"/>
    <property type="evidence" value="ECO:0007669"/>
    <property type="project" value="TreeGrafter"/>
</dbReference>
<name>A0AA35YD97_LACSI</name>
<dbReference type="EMBL" id="OX465077">
    <property type="protein sequence ID" value="CAI9269176.1"/>
    <property type="molecule type" value="Genomic_DNA"/>
</dbReference>
<dbReference type="InterPro" id="IPR026847">
    <property type="entry name" value="VPS13"/>
</dbReference>
<keyword evidence="1" id="KW-0732">Signal</keyword>
<evidence type="ECO:0000313" key="2">
    <source>
        <dbReference type="EMBL" id="CAI9269176.1"/>
    </source>
</evidence>
<keyword evidence="3" id="KW-1185">Reference proteome</keyword>